<evidence type="ECO:0000256" key="1">
    <source>
        <dbReference type="ARBA" id="ARBA00010687"/>
    </source>
</evidence>
<dbReference type="SUPFAM" id="SSF51445">
    <property type="entry name" value="(Trans)glycosidases"/>
    <property type="match status" value="1"/>
</dbReference>
<dbReference type="GO" id="GO:0045490">
    <property type="term" value="P:pectin catabolic process"/>
    <property type="evidence" value="ECO:0007669"/>
    <property type="project" value="TreeGrafter"/>
</dbReference>
<comment type="similarity">
    <text evidence="1 4">Belongs to the glycosyl hydrolase 53 family.</text>
</comment>
<dbReference type="InterPro" id="IPR011683">
    <property type="entry name" value="Glyco_hydro_53"/>
</dbReference>
<evidence type="ECO:0000259" key="5">
    <source>
        <dbReference type="Pfam" id="PF07532"/>
    </source>
</evidence>
<evidence type="ECO:0000256" key="2">
    <source>
        <dbReference type="ARBA" id="ARBA00022801"/>
    </source>
</evidence>
<dbReference type="Pfam" id="PF07532">
    <property type="entry name" value="Big_4"/>
    <property type="match status" value="1"/>
</dbReference>
<dbReference type="PANTHER" id="PTHR34983:SF2">
    <property type="entry name" value="ENDO-BETA-1,4-GALACTANASE"/>
    <property type="match status" value="1"/>
</dbReference>
<proteinExistence type="inferred from homology"/>
<evidence type="ECO:0000313" key="7">
    <source>
        <dbReference type="Proteomes" id="UP000518887"/>
    </source>
</evidence>
<organism evidence="6 7">
    <name type="scientific">Treponema ruminis</name>
    <dbReference type="NCBI Taxonomy" id="744515"/>
    <lineage>
        <taxon>Bacteria</taxon>
        <taxon>Pseudomonadati</taxon>
        <taxon>Spirochaetota</taxon>
        <taxon>Spirochaetia</taxon>
        <taxon>Spirochaetales</taxon>
        <taxon>Treponemataceae</taxon>
        <taxon>Treponema</taxon>
    </lineage>
</organism>
<reference evidence="6 7" key="1">
    <citation type="submission" date="2020-08" db="EMBL/GenBank/DDBJ databases">
        <title>Genomic Encyclopedia of Type Strains, Phase IV (KMG-IV): sequencing the most valuable type-strain genomes for metagenomic binning, comparative biology and taxonomic classification.</title>
        <authorList>
            <person name="Goeker M."/>
        </authorList>
    </citation>
    <scope>NUCLEOTIDE SEQUENCE [LARGE SCALE GENOMIC DNA]</scope>
    <source>
        <strain evidence="6 7">DSM 103462</strain>
    </source>
</reference>
<dbReference type="Proteomes" id="UP000518887">
    <property type="component" value="Unassembled WGS sequence"/>
</dbReference>
<dbReference type="GO" id="GO:0031218">
    <property type="term" value="F:arabinogalactan endo-1,4-beta-galactosidase activity"/>
    <property type="evidence" value="ECO:0007669"/>
    <property type="project" value="UniProtKB-EC"/>
</dbReference>
<protein>
    <recommendedName>
        <fullName evidence="4">Arabinogalactan endo-beta-1,4-galactanase</fullName>
        <ecNumber evidence="4">3.2.1.89</ecNumber>
    </recommendedName>
</protein>
<dbReference type="Pfam" id="PF07745">
    <property type="entry name" value="Glyco_hydro_53"/>
    <property type="match status" value="1"/>
</dbReference>
<dbReference type="Gene3D" id="3.20.20.80">
    <property type="entry name" value="Glycosidases"/>
    <property type="match status" value="1"/>
</dbReference>
<accession>A0A7W8G7U2</accession>
<dbReference type="GO" id="GO:0015926">
    <property type="term" value="F:glucosidase activity"/>
    <property type="evidence" value="ECO:0007669"/>
    <property type="project" value="InterPro"/>
</dbReference>
<keyword evidence="4" id="KW-0732">Signal</keyword>
<evidence type="ECO:0000313" key="6">
    <source>
        <dbReference type="EMBL" id="MBB5225329.1"/>
    </source>
</evidence>
<name>A0A7W8G7U2_9SPIR</name>
<feature type="chain" id="PRO_5031600154" description="Arabinogalactan endo-beta-1,4-galactanase" evidence="4">
    <location>
        <begin position="29"/>
        <end position="661"/>
    </location>
</feature>
<comment type="caution">
    <text evidence="6">The sequence shown here is derived from an EMBL/GenBank/DDBJ whole genome shotgun (WGS) entry which is preliminary data.</text>
</comment>
<keyword evidence="7" id="KW-1185">Reference proteome</keyword>
<evidence type="ECO:0000256" key="3">
    <source>
        <dbReference type="ARBA" id="ARBA00023295"/>
    </source>
</evidence>
<evidence type="ECO:0000256" key="4">
    <source>
        <dbReference type="RuleBase" id="RU361192"/>
    </source>
</evidence>
<feature type="domain" description="Bacterial Ig-like" evidence="5">
    <location>
        <begin position="445"/>
        <end position="499"/>
    </location>
</feature>
<dbReference type="InterPro" id="IPR017853">
    <property type="entry name" value="GH"/>
</dbReference>
<keyword evidence="3 4" id="KW-0326">Glycosidase</keyword>
<gene>
    <name evidence="6" type="ORF">HNP76_000673</name>
</gene>
<dbReference type="Gene3D" id="2.60.120.260">
    <property type="entry name" value="Galactose-binding domain-like"/>
    <property type="match status" value="1"/>
</dbReference>
<dbReference type="EMBL" id="JACHFQ010000002">
    <property type="protein sequence ID" value="MBB5225329.1"/>
    <property type="molecule type" value="Genomic_DNA"/>
</dbReference>
<feature type="signal peptide" evidence="4">
    <location>
        <begin position="1"/>
        <end position="28"/>
    </location>
</feature>
<keyword evidence="2 4" id="KW-0378">Hydrolase</keyword>
<comment type="catalytic activity">
    <reaction evidence="4">
        <text>The enzyme specifically hydrolyzes (1-&gt;4)-beta-D-galactosidic linkages in type I arabinogalactans.</text>
        <dbReference type="EC" id="3.2.1.89"/>
    </reaction>
</comment>
<sequence length="661" mass="74070">MKKSSLKDSVLFTCSLLSSILFVSCSNAENGNSLFPLPESRQESSIYLDPIENIPNDFIRGMDASSVLVEEKSGVKYYNFAGEEEDVFKTLAESGVNYIRLRVWNDPYDSNGRGYGGGNNDLATAIELGKRATKYGMKVFIDFHYSDFWADPKRQLAPKAWKNLDIDKKAKALEDFTKESLTKIIKEGVNVGMVQIGNEINFGLAGETKIINIMKLLRSASGAVRQVSKKLKKDIKIAVHYTQIMDSEGIDRTAATLANMKVDYDVFGLSYYPFWHGSYQNMQKVVKNLREKYNKMVIIAETSYCYTSEDGDGFGNSISGKGDTVPGYPATVQGQAWIIRDVCEKSFEAGASGVFYWEGVWIPVGKCDREANTPIWEKYGSGWATSYSKDYDPEDAGLYYGGCSWDNQALFDFEGHPLPSLNVFKYLRYGSSAPLRVDDVPDLYTSCNVGSQISLPEKVPVIYNDRSKNTEVSVEWNKGELESIDTKQEGDYTITGKLEDGSEAKIHVSIKMLNFVKNPSFEEEDTSVWKIDFAGEKNPADFQKKADDAHSGDTSLHFWAADNFAFTVEQKVTGLENGSYRLFLYAQGGDAKKESTMELYAKTKDGEQKESFMVTGWKDWKKPTIQNIKVTDGTLTFGVRTKLNAKAWGTFDDFTLNRIGD</sequence>
<dbReference type="AlphaFoldDB" id="A0A7W8G7U2"/>
<dbReference type="EC" id="3.2.1.89" evidence="4"/>
<dbReference type="InterPro" id="IPR011081">
    <property type="entry name" value="Big_4"/>
</dbReference>
<dbReference type="PANTHER" id="PTHR34983">
    <property type="entry name" value="ARABINOGALACTAN ENDO-BETA-1,4-GALACTANASE A"/>
    <property type="match status" value="1"/>
</dbReference>
<dbReference type="PROSITE" id="PS51257">
    <property type="entry name" value="PROKAR_LIPOPROTEIN"/>
    <property type="match status" value="1"/>
</dbReference>
<dbReference type="RefSeq" id="WP_184657507.1">
    <property type="nucleotide sequence ID" value="NZ_CP031518.1"/>
</dbReference>